<dbReference type="Gene3D" id="1.10.167.10">
    <property type="entry name" value="Regulator of G-protein Signalling 4, domain 2"/>
    <property type="match status" value="1"/>
</dbReference>
<evidence type="ECO:0000313" key="3">
    <source>
        <dbReference type="EMBL" id="QRC99269.1"/>
    </source>
</evidence>
<feature type="transmembrane region" description="Helical" evidence="2">
    <location>
        <begin position="203"/>
        <end position="222"/>
    </location>
</feature>
<keyword evidence="4" id="KW-1185">Reference proteome</keyword>
<dbReference type="OrthoDB" id="5313079at2759"/>
<feature type="region of interest" description="Disordered" evidence="1">
    <location>
        <begin position="486"/>
        <end position="505"/>
    </location>
</feature>
<protein>
    <recommendedName>
        <fullName evidence="5">RGS domain-containing protein</fullName>
    </recommendedName>
</protein>
<dbReference type="AlphaFoldDB" id="A0A7U2I2C8"/>
<evidence type="ECO:0008006" key="5">
    <source>
        <dbReference type="Google" id="ProtNLM"/>
    </source>
</evidence>
<dbReference type="InterPro" id="IPR044926">
    <property type="entry name" value="RGS_subdomain_2"/>
</dbReference>
<feature type="transmembrane region" description="Helical" evidence="2">
    <location>
        <begin position="270"/>
        <end position="291"/>
    </location>
</feature>
<organism evidence="3 4">
    <name type="scientific">Phaeosphaeria nodorum (strain SN15 / ATCC MYA-4574 / FGSC 10173)</name>
    <name type="common">Glume blotch fungus</name>
    <name type="synonym">Parastagonospora nodorum</name>
    <dbReference type="NCBI Taxonomy" id="321614"/>
    <lineage>
        <taxon>Eukaryota</taxon>
        <taxon>Fungi</taxon>
        <taxon>Dikarya</taxon>
        <taxon>Ascomycota</taxon>
        <taxon>Pezizomycotina</taxon>
        <taxon>Dothideomycetes</taxon>
        <taxon>Pleosporomycetidae</taxon>
        <taxon>Pleosporales</taxon>
        <taxon>Pleosporineae</taxon>
        <taxon>Phaeosphaeriaceae</taxon>
        <taxon>Parastagonospora</taxon>
    </lineage>
</organism>
<dbReference type="EMBL" id="CP069031">
    <property type="protein sequence ID" value="QRC99269.1"/>
    <property type="molecule type" value="Genomic_DNA"/>
</dbReference>
<dbReference type="InterPro" id="IPR036305">
    <property type="entry name" value="RGS_sf"/>
</dbReference>
<gene>
    <name evidence="3" type="ORF">JI435_066010</name>
</gene>
<keyword evidence="2" id="KW-0472">Membrane</keyword>
<dbReference type="VEuPathDB" id="FungiDB:JI435_066010"/>
<feature type="transmembrane region" description="Helical" evidence="2">
    <location>
        <begin position="234"/>
        <end position="258"/>
    </location>
</feature>
<dbReference type="Proteomes" id="UP000663193">
    <property type="component" value="Chromosome 9"/>
</dbReference>
<feature type="transmembrane region" description="Helical" evidence="2">
    <location>
        <begin position="78"/>
        <end position="95"/>
    </location>
</feature>
<keyword evidence="2" id="KW-0812">Transmembrane</keyword>
<feature type="transmembrane region" description="Helical" evidence="2">
    <location>
        <begin position="151"/>
        <end position="170"/>
    </location>
</feature>
<evidence type="ECO:0000313" key="4">
    <source>
        <dbReference type="Proteomes" id="UP000663193"/>
    </source>
</evidence>
<keyword evidence="2" id="KW-1133">Transmembrane helix</keyword>
<dbReference type="SUPFAM" id="SSF48097">
    <property type="entry name" value="Regulator of G-protein signaling, RGS"/>
    <property type="match status" value="1"/>
</dbReference>
<evidence type="ECO:0000256" key="1">
    <source>
        <dbReference type="SAM" id="MobiDB-lite"/>
    </source>
</evidence>
<accession>A0A7U2I2C8</accession>
<feature type="transmembrane region" description="Helical" evidence="2">
    <location>
        <begin position="12"/>
        <end position="33"/>
    </location>
</feature>
<proteinExistence type="predicted"/>
<name>A0A7U2I2C8_PHANO</name>
<feature type="transmembrane region" description="Helical" evidence="2">
    <location>
        <begin position="45"/>
        <end position="66"/>
    </location>
</feature>
<reference evidence="4" key="1">
    <citation type="journal article" date="2021" name="BMC Genomics">
        <title>Chromosome-level genome assembly and manually-curated proteome of model necrotroph Parastagonospora nodorum Sn15 reveals a genome-wide trove of candidate effector homologs, and redundancy of virulence-related functions within an accessory chromosome.</title>
        <authorList>
            <person name="Bertazzoni S."/>
            <person name="Jones D.A.B."/>
            <person name="Phan H.T."/>
            <person name="Tan K.-C."/>
            <person name="Hane J.K."/>
        </authorList>
    </citation>
    <scope>NUCLEOTIDE SEQUENCE [LARGE SCALE GENOMIC DNA]</scope>
    <source>
        <strain evidence="4">SN15 / ATCC MYA-4574 / FGSC 10173)</strain>
    </source>
</reference>
<feature type="compositionally biased region" description="Polar residues" evidence="1">
    <location>
        <begin position="488"/>
        <end position="505"/>
    </location>
</feature>
<evidence type="ECO:0000256" key="2">
    <source>
        <dbReference type="SAM" id="Phobius"/>
    </source>
</evidence>
<dbReference type="CDD" id="cd08734">
    <property type="entry name" value="RGS-like_1"/>
    <property type="match status" value="1"/>
</dbReference>
<sequence>MVQAMLDGLGWAYISILIIWSFTLAGGMVFLWTHRFEPSLRIRRVPLLLAGVFSLHLYGAISIIIYPVGSYISCTTEFWVMSIWLPFGIALFHAANSQFLHMASRQKQFARMSTLKDHKSINEEKAEAIANSRWRRIFAGLERADNINQTLTWIGVGMVVEFLLTIFVYFGSKKFHPGYGIFDYTVKGTGEEARADCAKGWEWWLSIVWQLFWSWIYAPYLLWKSRSVRDVHGWRLQTICCCIAGLPASPLWLAALYAPGFKHLNAYFPAPTWFSLCIFIMELCAIGFPIFDVIKGNSLRQETLEAIANWEKRQAASGLDKHGSISSQDASSTATTLKSAGAVTVNSTSSFESNKSDMLTMTALENALRTNAIPLLQFAALKDFSGENVSFLTHIADWRRHWFAPKSSTADHQRSQFIAAARIYAHFISLEFSEFPINISSKEMKRLYVMFEGAATLLYGNKRDSISSSGSDNATPFDNAKIEVSESDVYSKNSPHGSTTELTSSSNVNLDTLGRANLRAVTRMEDVHMDEVLADFEIPENFTELVFDFAEREIKYLVLTNTWPKFVNQGRANSQMSKDRVEDLEMGHRWAKKVLCSS</sequence>